<evidence type="ECO:0000259" key="3">
    <source>
        <dbReference type="PROSITE" id="PS50157"/>
    </source>
</evidence>
<evidence type="ECO:0000256" key="1">
    <source>
        <dbReference type="PROSITE-ProRule" id="PRU00042"/>
    </source>
</evidence>
<dbReference type="InterPro" id="IPR013087">
    <property type="entry name" value="Znf_C2H2_type"/>
</dbReference>
<reference evidence="4 5" key="1">
    <citation type="submission" date="2016-05" db="EMBL/GenBank/DDBJ databases">
        <title>A degradative enzymes factory behind the ericoid mycorrhizal symbiosis.</title>
        <authorList>
            <consortium name="DOE Joint Genome Institute"/>
            <person name="Martino E."/>
            <person name="Morin E."/>
            <person name="Grelet G."/>
            <person name="Kuo A."/>
            <person name="Kohler A."/>
            <person name="Daghino S."/>
            <person name="Barry K."/>
            <person name="Choi C."/>
            <person name="Cichocki N."/>
            <person name="Clum A."/>
            <person name="Copeland A."/>
            <person name="Hainaut M."/>
            <person name="Haridas S."/>
            <person name="Labutti K."/>
            <person name="Lindquist E."/>
            <person name="Lipzen A."/>
            <person name="Khouja H.-R."/>
            <person name="Murat C."/>
            <person name="Ohm R."/>
            <person name="Olson A."/>
            <person name="Spatafora J."/>
            <person name="Veneault-Fourrey C."/>
            <person name="Henrissat B."/>
            <person name="Grigoriev I."/>
            <person name="Martin F."/>
            <person name="Perotto S."/>
        </authorList>
    </citation>
    <scope>NUCLEOTIDE SEQUENCE [LARGE SCALE GENOMIC DNA]</scope>
    <source>
        <strain evidence="4 5">UAMH 7357</strain>
    </source>
</reference>
<feature type="region of interest" description="Disordered" evidence="2">
    <location>
        <begin position="412"/>
        <end position="431"/>
    </location>
</feature>
<evidence type="ECO:0000313" key="5">
    <source>
        <dbReference type="Proteomes" id="UP000235672"/>
    </source>
</evidence>
<dbReference type="OrthoDB" id="3544009at2759"/>
<organism evidence="4 5">
    <name type="scientific">Hyaloscypha hepaticicola</name>
    <dbReference type="NCBI Taxonomy" id="2082293"/>
    <lineage>
        <taxon>Eukaryota</taxon>
        <taxon>Fungi</taxon>
        <taxon>Dikarya</taxon>
        <taxon>Ascomycota</taxon>
        <taxon>Pezizomycotina</taxon>
        <taxon>Leotiomycetes</taxon>
        <taxon>Helotiales</taxon>
        <taxon>Hyaloscyphaceae</taxon>
        <taxon>Hyaloscypha</taxon>
    </lineage>
</organism>
<dbReference type="EMBL" id="KZ613479">
    <property type="protein sequence ID" value="PMD21936.1"/>
    <property type="molecule type" value="Genomic_DNA"/>
</dbReference>
<keyword evidence="1" id="KW-0479">Metal-binding</keyword>
<feature type="region of interest" description="Disordered" evidence="2">
    <location>
        <begin position="743"/>
        <end position="796"/>
    </location>
</feature>
<name>A0A2J6Q6N2_9HELO</name>
<dbReference type="AlphaFoldDB" id="A0A2J6Q6N2"/>
<feature type="region of interest" description="Disordered" evidence="2">
    <location>
        <begin position="154"/>
        <end position="175"/>
    </location>
</feature>
<keyword evidence="5" id="KW-1185">Reference proteome</keyword>
<dbReference type="Proteomes" id="UP000235672">
    <property type="component" value="Unassembled WGS sequence"/>
</dbReference>
<dbReference type="PROSITE" id="PS00028">
    <property type="entry name" value="ZINC_FINGER_C2H2_1"/>
    <property type="match status" value="1"/>
</dbReference>
<accession>A0A2J6Q6N2</accession>
<keyword evidence="1" id="KW-0863">Zinc-finger</keyword>
<feature type="compositionally biased region" description="Polar residues" evidence="2">
    <location>
        <begin position="417"/>
        <end position="431"/>
    </location>
</feature>
<sequence>MAVKFLDTSFGFCGYATLNYTAPIALEYMSSSSLPRIRQCPSFCQTNLDEHHNPPYSIPELEKEVRQDVRLASPGRFAGQISDPSLAVLNLTSQNKLKDDEVVPFPKSLGTLQLVSCYQTPECENSEEALRPNHQSVQRSLQIRRIAMCCPSYLSSPDEQGQEKSRMRRTRQKGQCGLSDLQDAIGFFRDPITAISCRTAYVSSDRMLDYVVLKDERDMTFVMVRMRIIPIIRDGHSGTGQNSTFSQRPRKKINTMAFFPPQNEDGIEVYTGNVAISNSDKEGNYKMVVPDAKQQTDIISVGPSGNQAAPKHKNSQHKFLVWVAFVRTKSRKIDETERRRCPLKDCEEPPFETLGSMLDHVYTCPRLAKGFYKCCDCGNFERISKIHTKGCHGLPRALRVANSFRRAGRRLRGKSATKIQSSPESRWDGISNNSDHSISLAELDNASISEIHGLELLAEFDACNNYIPYGDVLAQHSFSELSADQDSVHDSDSQLGRTHGPIELSTGDIPTWAIAEHGHQESFLPSRTPAGHASDRTHEYYQSRVQADSQHDLLQDQLQNAVYGYASDGDTSFPISQSPAAVSPISEYDYSSQLSLSNASRTNTDVSAISFGSFSTSWNSSISSVSTLDSQAGHCKVSPVRFFEETNANLMFSEPESLEESTKPVELPTSSNDFSLTSFGDGSCQMLSELEPIVESIKPVELPTAFNVSPLGHCDTASFLFQERVELPTSSYASFPSFISPSPNPPSLHLPQSSSKQAGSPSIEDRLHPTCSPWSAETLSGPSSSAPPAPRNPSSRYKCPCGFEPRGKDIYKASNLKRHQNTRNCRRFFPYKRPETTKCFPCPYPRCGKEFTRSDNLRVHQKEKRHVLEIELSYIGAPRWQPEVNASRKMQERYRYQGVGSQDGGENVWG</sequence>
<evidence type="ECO:0000313" key="4">
    <source>
        <dbReference type="EMBL" id="PMD21936.1"/>
    </source>
</evidence>
<evidence type="ECO:0000256" key="2">
    <source>
        <dbReference type="SAM" id="MobiDB-lite"/>
    </source>
</evidence>
<feature type="compositionally biased region" description="Polar residues" evidence="2">
    <location>
        <begin position="772"/>
        <end position="781"/>
    </location>
</feature>
<dbReference type="GO" id="GO:0008270">
    <property type="term" value="F:zinc ion binding"/>
    <property type="evidence" value="ECO:0007669"/>
    <property type="project" value="UniProtKB-KW"/>
</dbReference>
<dbReference type="PROSITE" id="PS50157">
    <property type="entry name" value="ZINC_FINGER_C2H2_2"/>
    <property type="match status" value="1"/>
</dbReference>
<feature type="domain" description="C2H2-type" evidence="3">
    <location>
        <begin position="840"/>
        <end position="871"/>
    </location>
</feature>
<dbReference type="Gene3D" id="3.30.160.60">
    <property type="entry name" value="Classic Zinc Finger"/>
    <property type="match status" value="1"/>
</dbReference>
<protein>
    <recommendedName>
        <fullName evidence="3">C2H2-type domain-containing protein</fullName>
    </recommendedName>
</protein>
<gene>
    <name evidence="4" type="ORF">NA56DRAFT_748291</name>
</gene>
<keyword evidence="1" id="KW-0862">Zinc</keyword>
<proteinExistence type="predicted"/>